<sequence length="246" mass="27184">MADFSGLKALFLNTTLKRSPGESHTERLMRNAMAIMEGEGVETEILRPVDDAIAIGVSPDMRSEGWDEDAWPELYWPKIQAADILVLGTPLWLGEESSVCRIVIERLYAHSGQRNDRGQYVFYGKVGSCMVTGNEDGVKHASMSLLWALQHIGYAIPPQAESGWIGEVGPGKSYGDDGVGLDNDFTRRTTTFMAWNLMSLAKMLKDQGGFPTHGNNVKAWEDGENFGHPPVPKVRRGFTLPGRKKS</sequence>
<dbReference type="GO" id="GO:0016491">
    <property type="term" value="F:oxidoreductase activity"/>
    <property type="evidence" value="ECO:0007669"/>
    <property type="project" value="InterPro"/>
</dbReference>
<dbReference type="EMBL" id="JABFCX010000003">
    <property type="protein sequence ID" value="NNU17462.1"/>
    <property type="molecule type" value="Genomic_DNA"/>
</dbReference>
<evidence type="ECO:0000313" key="4">
    <source>
        <dbReference type="Proteomes" id="UP000536835"/>
    </source>
</evidence>
<keyword evidence="4" id="KW-1185">Reference proteome</keyword>
<gene>
    <name evidence="3" type="ORF">HK107_14105</name>
</gene>
<reference evidence="3 4" key="1">
    <citation type="submission" date="2020-05" db="EMBL/GenBank/DDBJ databases">
        <title>Parvularcula mediterraneae sp. nov., isolated from polypropylene straw from shallow seawater of the seashore of Laganas in Zakynthos island, Greece.</title>
        <authorList>
            <person name="Szabo I."/>
            <person name="Al-Omari J."/>
            <person name="Rado J."/>
            <person name="Szerdahelyi G.S."/>
        </authorList>
    </citation>
    <scope>NUCLEOTIDE SEQUENCE [LARGE SCALE GENOMIC DNA]</scope>
    <source>
        <strain evidence="3 4">ZS-1/3</strain>
    </source>
</reference>
<dbReference type="InterPro" id="IPR005025">
    <property type="entry name" value="FMN_Rdtase-like_dom"/>
</dbReference>
<dbReference type="RefSeq" id="WP_173201538.1">
    <property type="nucleotide sequence ID" value="NZ_JABFCX010000003.1"/>
</dbReference>
<comment type="caution">
    <text evidence="3">The sequence shown here is derived from an EMBL/GenBank/DDBJ whole genome shotgun (WGS) entry which is preliminary data.</text>
</comment>
<dbReference type="Pfam" id="PF03358">
    <property type="entry name" value="FMN_red"/>
    <property type="match status" value="1"/>
</dbReference>
<organism evidence="3 4">
    <name type="scientific">Parvularcula mediterranea</name>
    <dbReference type="NCBI Taxonomy" id="2732508"/>
    <lineage>
        <taxon>Bacteria</taxon>
        <taxon>Pseudomonadati</taxon>
        <taxon>Pseudomonadota</taxon>
        <taxon>Alphaproteobacteria</taxon>
        <taxon>Parvularculales</taxon>
        <taxon>Parvularculaceae</taxon>
        <taxon>Parvularcula</taxon>
    </lineage>
</organism>
<dbReference type="InterPro" id="IPR029039">
    <property type="entry name" value="Flavoprotein-like_sf"/>
</dbReference>
<evidence type="ECO:0000259" key="2">
    <source>
        <dbReference type="Pfam" id="PF03358"/>
    </source>
</evidence>
<accession>A0A7Y3RNQ5</accession>
<name>A0A7Y3RNQ5_9PROT</name>
<dbReference type="Gene3D" id="3.40.50.360">
    <property type="match status" value="1"/>
</dbReference>
<evidence type="ECO:0000313" key="3">
    <source>
        <dbReference type="EMBL" id="NNU17462.1"/>
    </source>
</evidence>
<feature type="domain" description="NADPH-dependent FMN reductase-like" evidence="2">
    <location>
        <begin position="22"/>
        <end position="159"/>
    </location>
</feature>
<protein>
    <submittedName>
        <fullName evidence="3">Flavodoxin family protein</fullName>
    </submittedName>
</protein>
<evidence type="ECO:0000256" key="1">
    <source>
        <dbReference type="SAM" id="MobiDB-lite"/>
    </source>
</evidence>
<feature type="region of interest" description="Disordered" evidence="1">
    <location>
        <begin position="221"/>
        <end position="246"/>
    </location>
</feature>
<proteinExistence type="predicted"/>
<dbReference type="SUPFAM" id="SSF52218">
    <property type="entry name" value="Flavoproteins"/>
    <property type="match status" value="1"/>
</dbReference>
<dbReference type="Proteomes" id="UP000536835">
    <property type="component" value="Unassembled WGS sequence"/>
</dbReference>
<dbReference type="AlphaFoldDB" id="A0A7Y3RNQ5"/>